<dbReference type="InterPro" id="IPR016186">
    <property type="entry name" value="C-type_lectin-like/link_sf"/>
</dbReference>
<evidence type="ECO:0000256" key="1">
    <source>
        <dbReference type="SAM" id="SignalP"/>
    </source>
</evidence>
<dbReference type="InterPro" id="IPR050111">
    <property type="entry name" value="C-type_lectin/snaclec_domain"/>
</dbReference>
<feature type="chain" id="PRO_5036788424" evidence="1">
    <location>
        <begin position="19"/>
        <end position="319"/>
    </location>
</feature>
<keyword evidence="1" id="KW-0732">Signal</keyword>
<dbReference type="AlphaFoldDB" id="A0A914PAT4"/>
<dbReference type="PANTHER" id="PTHR22803">
    <property type="entry name" value="MANNOSE, PHOSPHOLIPASE, LECTIN RECEPTOR RELATED"/>
    <property type="match status" value="1"/>
</dbReference>
<dbReference type="SMART" id="SM00034">
    <property type="entry name" value="CLECT"/>
    <property type="match status" value="2"/>
</dbReference>
<dbReference type="CDD" id="cd00037">
    <property type="entry name" value="CLECT"/>
    <property type="match status" value="2"/>
</dbReference>
<reference evidence="4" key="1">
    <citation type="submission" date="2022-11" db="UniProtKB">
        <authorList>
            <consortium name="WormBaseParasite"/>
        </authorList>
    </citation>
    <scope>IDENTIFICATION</scope>
</reference>
<proteinExistence type="predicted"/>
<dbReference type="Pfam" id="PF00059">
    <property type="entry name" value="Lectin_C"/>
    <property type="match status" value="2"/>
</dbReference>
<evidence type="ECO:0000259" key="2">
    <source>
        <dbReference type="PROSITE" id="PS50041"/>
    </source>
</evidence>
<keyword evidence="3" id="KW-1185">Reference proteome</keyword>
<dbReference type="InterPro" id="IPR016187">
    <property type="entry name" value="CTDL_fold"/>
</dbReference>
<dbReference type="InterPro" id="IPR001304">
    <property type="entry name" value="C-type_lectin-like"/>
</dbReference>
<feature type="domain" description="C-type lectin" evidence="2">
    <location>
        <begin position="193"/>
        <end position="314"/>
    </location>
</feature>
<feature type="signal peptide" evidence="1">
    <location>
        <begin position="1"/>
        <end position="18"/>
    </location>
</feature>
<accession>A0A914PAT4</accession>
<name>A0A914PAT4_9BILA</name>
<feature type="domain" description="C-type lectin" evidence="2">
    <location>
        <begin position="27"/>
        <end position="160"/>
    </location>
</feature>
<dbReference type="Proteomes" id="UP000887578">
    <property type="component" value="Unplaced"/>
</dbReference>
<sequence>MHFKILFIFWCILPFVLSLCPSESWSWQSYCLFFNSTPTNFGNSELSCQKVHGRLPSIHDAFYNVVLSRMFPTKFKSEKKDLETAAKEFLNTSAIDFWIGATKYTWDESWIWDDGTSLNYTDWKNGEPNNGTGKDCAASSLIDGYWSAQKCSELKPFVCELPETLFTSTTEAPTTESYPTSFNCTDGGVYYPQTGSCYFALEKSQTWKNAEIQCKSFGSDLTSIHTDAEFNFLFFKYIKPLKQSFWIGLHSKDEEKTWKWTDNSLFDYSPWLTGYPQVIKGSDCGFIIIQQEDVHYDAYFANDQCNNTYFSICKKFYLN</sequence>
<dbReference type="PROSITE" id="PS50041">
    <property type="entry name" value="C_TYPE_LECTIN_2"/>
    <property type="match status" value="2"/>
</dbReference>
<evidence type="ECO:0000313" key="3">
    <source>
        <dbReference type="Proteomes" id="UP000887578"/>
    </source>
</evidence>
<evidence type="ECO:0000313" key="4">
    <source>
        <dbReference type="WBParaSite" id="PDA_v2.g15192.t1"/>
    </source>
</evidence>
<dbReference type="WBParaSite" id="PDA_v2.g15192.t1">
    <property type="protein sequence ID" value="PDA_v2.g15192.t1"/>
    <property type="gene ID" value="PDA_v2.g15192"/>
</dbReference>
<protein>
    <submittedName>
        <fullName evidence="4">C-type lectin domain-containing protein</fullName>
    </submittedName>
</protein>
<dbReference type="Gene3D" id="3.10.100.10">
    <property type="entry name" value="Mannose-Binding Protein A, subunit A"/>
    <property type="match status" value="2"/>
</dbReference>
<organism evidence="3 4">
    <name type="scientific">Panagrolaimus davidi</name>
    <dbReference type="NCBI Taxonomy" id="227884"/>
    <lineage>
        <taxon>Eukaryota</taxon>
        <taxon>Metazoa</taxon>
        <taxon>Ecdysozoa</taxon>
        <taxon>Nematoda</taxon>
        <taxon>Chromadorea</taxon>
        <taxon>Rhabditida</taxon>
        <taxon>Tylenchina</taxon>
        <taxon>Panagrolaimomorpha</taxon>
        <taxon>Panagrolaimoidea</taxon>
        <taxon>Panagrolaimidae</taxon>
        <taxon>Panagrolaimus</taxon>
    </lineage>
</organism>
<dbReference type="SUPFAM" id="SSF56436">
    <property type="entry name" value="C-type lectin-like"/>
    <property type="match status" value="2"/>
</dbReference>